<dbReference type="PROSITE" id="PS51782">
    <property type="entry name" value="LYSM"/>
    <property type="match status" value="1"/>
</dbReference>
<evidence type="ECO:0000256" key="7">
    <source>
        <dbReference type="ARBA" id="ARBA00023136"/>
    </source>
</evidence>
<evidence type="ECO:0000256" key="10">
    <source>
        <dbReference type="SAM" id="Phobius"/>
    </source>
</evidence>
<reference evidence="14" key="1">
    <citation type="journal article" date="2006" name="Science">
        <title>Ancient noncoding elements conserved in the human genome.</title>
        <authorList>
            <person name="Venkatesh B."/>
            <person name="Kirkness E.F."/>
            <person name="Loh Y.H."/>
            <person name="Halpern A.L."/>
            <person name="Lee A.P."/>
            <person name="Johnson J."/>
            <person name="Dandona N."/>
            <person name="Viswanathan L.D."/>
            <person name="Tay A."/>
            <person name="Venter J.C."/>
            <person name="Strausberg R.L."/>
            <person name="Brenner S."/>
        </authorList>
    </citation>
    <scope>NUCLEOTIDE SEQUENCE [LARGE SCALE GENOMIC DNA]</scope>
</reference>
<evidence type="ECO:0000256" key="3">
    <source>
        <dbReference type="ARBA" id="ARBA00022475"/>
    </source>
</evidence>
<dbReference type="InterPro" id="IPR036779">
    <property type="entry name" value="LysM_dom_sf"/>
</dbReference>
<evidence type="ECO:0000256" key="1">
    <source>
        <dbReference type="ARBA" id="ARBA00004162"/>
    </source>
</evidence>
<dbReference type="OMA" id="IALQFCC"/>
<evidence type="ECO:0000259" key="11">
    <source>
        <dbReference type="PROSITE" id="PS51782"/>
    </source>
</evidence>
<feature type="transmembrane region" description="Helical" evidence="10">
    <location>
        <begin position="221"/>
        <end position="242"/>
    </location>
</feature>
<reference evidence="12 14" key="3">
    <citation type="journal article" date="2014" name="Nature">
        <title>Elephant shark genome provides unique insights into gnathostome evolution.</title>
        <authorList>
            <consortium name="International Elephant Shark Genome Sequencing Consortium"/>
            <person name="Venkatesh B."/>
            <person name="Lee A.P."/>
            <person name="Ravi V."/>
            <person name="Maurya A.K."/>
            <person name="Lian M.M."/>
            <person name="Swann J.B."/>
            <person name="Ohta Y."/>
            <person name="Flajnik M.F."/>
            <person name="Sutoh Y."/>
            <person name="Kasahara M."/>
            <person name="Hoon S."/>
            <person name="Gangu V."/>
            <person name="Roy S.W."/>
            <person name="Irimia M."/>
            <person name="Korzh V."/>
            <person name="Kondrychyn I."/>
            <person name="Lim Z.W."/>
            <person name="Tay B.H."/>
            <person name="Tohari S."/>
            <person name="Kong K.W."/>
            <person name="Ho S."/>
            <person name="Lorente-Galdos B."/>
            <person name="Quilez J."/>
            <person name="Marques-Bonet T."/>
            <person name="Raney B.J."/>
            <person name="Ingham P.W."/>
            <person name="Tay A."/>
            <person name="Hillier L.W."/>
            <person name="Minx P."/>
            <person name="Boehm T."/>
            <person name="Wilson R.K."/>
            <person name="Brenner S."/>
            <person name="Warren W.C."/>
        </authorList>
    </citation>
    <scope>NUCLEOTIDE SEQUENCE</scope>
    <source>
        <tissue evidence="12">Gills</tissue>
    </source>
</reference>
<dbReference type="AlphaFoldDB" id="V9KX82"/>
<dbReference type="GO" id="GO:0005886">
    <property type="term" value="C:plasma membrane"/>
    <property type="evidence" value="ECO:0007669"/>
    <property type="project" value="UniProtKB-SubCell"/>
</dbReference>
<keyword evidence="6" id="KW-0333">Golgi apparatus</keyword>
<accession>V9KX82</accession>
<dbReference type="Proteomes" id="UP000314986">
    <property type="component" value="Unassembled WGS sequence"/>
</dbReference>
<feature type="domain" description="LysM" evidence="11">
    <location>
        <begin position="69"/>
        <end position="113"/>
    </location>
</feature>
<dbReference type="GeneTree" id="ENSGT00940000158711"/>
<dbReference type="Gene3D" id="3.10.350.10">
    <property type="entry name" value="LysM domain"/>
    <property type="match status" value="1"/>
</dbReference>
<dbReference type="Pfam" id="PF01476">
    <property type="entry name" value="LysM"/>
    <property type="match status" value="1"/>
</dbReference>
<dbReference type="PANTHER" id="PTHR20932:SF5">
    <property type="entry name" value="AND PUTATIVE PEPTIDOGLYCAN-BINDING DOMAIN-CONTAINING PROTEIN 3-RELATED"/>
    <property type="match status" value="1"/>
</dbReference>
<keyword evidence="7 10" id="KW-0472">Membrane</keyword>
<proteinExistence type="evidence at transcript level"/>
<evidence type="ECO:0000313" key="13">
    <source>
        <dbReference type="Ensembl" id="ENSCMIP00000040404.1"/>
    </source>
</evidence>
<keyword evidence="5 10" id="KW-1133">Transmembrane helix</keyword>
<dbReference type="EMBL" id="JW870820">
    <property type="protein sequence ID" value="AFP03338.1"/>
    <property type="molecule type" value="mRNA"/>
</dbReference>
<sequence length="304" mass="34494">MSGRSQRERFQVATVPPALGGNLYVFGNNTPSENELSEEDAEYFELRPRGKEKTRKITSKERLDEIVYLVREIQEGDTLNALALQYCCTVADIKRVNNLINDQDFFALRSIKIPVKKISLLTETHSPTKLKLVPRVALESSSQFEECNACPKSTSSSGNADNFLREVDKDIERIVKSTDTTREHLNEVVSSLSTQPSYQIPARKILPRKDPHYGADWGMRWWNAVMIMLVVGIVTPVFYLLYYEVLVKVETSHHSTMESTDLPVTQPSHQELKYAYEINPMKRTSVAAEEAVDHVNAKVQTSVN</sequence>
<keyword evidence="14" id="KW-1185">Reference proteome</keyword>
<evidence type="ECO:0000256" key="6">
    <source>
        <dbReference type="ARBA" id="ARBA00023034"/>
    </source>
</evidence>
<reference evidence="13" key="4">
    <citation type="submission" date="2025-05" db="UniProtKB">
        <authorList>
            <consortium name="Ensembl"/>
        </authorList>
    </citation>
    <scope>IDENTIFICATION</scope>
</reference>
<comment type="function">
    <text evidence="8">Essential for Golgi structural integrity.</text>
</comment>
<dbReference type="SMART" id="SM00257">
    <property type="entry name" value="LysM"/>
    <property type="match status" value="1"/>
</dbReference>
<protein>
    <recommendedName>
        <fullName evidence="9">LysM and putative peptidoglycan-binding domain-containing protein 3</fullName>
    </recommendedName>
</protein>
<organism evidence="12">
    <name type="scientific">Callorhinchus milii</name>
    <name type="common">Ghost shark</name>
    <dbReference type="NCBI Taxonomy" id="7868"/>
    <lineage>
        <taxon>Eukaryota</taxon>
        <taxon>Metazoa</taxon>
        <taxon>Chordata</taxon>
        <taxon>Craniata</taxon>
        <taxon>Vertebrata</taxon>
        <taxon>Chondrichthyes</taxon>
        <taxon>Holocephali</taxon>
        <taxon>Chimaeriformes</taxon>
        <taxon>Callorhinchidae</taxon>
        <taxon>Callorhinchus</taxon>
    </lineage>
</organism>
<reference evidence="14" key="2">
    <citation type="journal article" date="2007" name="PLoS Biol.">
        <title>Survey sequencing and comparative analysis of the elephant shark (Callorhinchus milii) genome.</title>
        <authorList>
            <person name="Venkatesh B."/>
            <person name="Kirkness E.F."/>
            <person name="Loh Y.H."/>
            <person name="Halpern A.L."/>
            <person name="Lee A.P."/>
            <person name="Johnson J."/>
            <person name="Dandona N."/>
            <person name="Viswanathan L.D."/>
            <person name="Tay A."/>
            <person name="Venter J.C."/>
            <person name="Strausberg R.L."/>
            <person name="Brenner S."/>
        </authorList>
    </citation>
    <scope>NUCLEOTIDE SEQUENCE [LARGE SCALE GENOMIC DNA]</scope>
</reference>
<dbReference type="InterPro" id="IPR018392">
    <property type="entry name" value="LysM"/>
</dbReference>
<evidence type="ECO:0000256" key="8">
    <source>
        <dbReference type="ARBA" id="ARBA00037465"/>
    </source>
</evidence>
<dbReference type="InterPro" id="IPR045030">
    <property type="entry name" value="LYSM1-4"/>
</dbReference>
<dbReference type="PANTHER" id="PTHR20932">
    <property type="entry name" value="LYSM AND PUTATIVE PEPTIDOGLYCAN-BINDING DOMAIN-CONTAINING PROTEIN"/>
    <property type="match status" value="1"/>
</dbReference>
<evidence type="ECO:0000256" key="5">
    <source>
        <dbReference type="ARBA" id="ARBA00022989"/>
    </source>
</evidence>
<keyword evidence="3" id="KW-1003">Cell membrane</keyword>
<evidence type="ECO:0000313" key="12">
    <source>
        <dbReference type="EMBL" id="AFP03338.1"/>
    </source>
</evidence>
<name>V9KX82_CALMI</name>
<comment type="subcellular location">
    <subcellularLocation>
        <location evidence="1">Cell membrane</location>
        <topology evidence="1">Single-pass membrane protein</topology>
    </subcellularLocation>
    <subcellularLocation>
        <location evidence="2">Golgi apparatus</location>
    </subcellularLocation>
</comment>
<dbReference type="Ensembl" id="ENSCMIT00000040976.1">
    <property type="protein sequence ID" value="ENSCMIP00000040404.1"/>
    <property type="gene ID" value="ENSCMIG00000016846.1"/>
</dbReference>
<evidence type="ECO:0000256" key="9">
    <source>
        <dbReference type="ARBA" id="ARBA00040993"/>
    </source>
</evidence>
<dbReference type="STRING" id="7868.ENSCMIP00000040404"/>
<evidence type="ECO:0000313" key="14">
    <source>
        <dbReference type="Proteomes" id="UP000314986"/>
    </source>
</evidence>
<dbReference type="GO" id="GO:0005794">
    <property type="term" value="C:Golgi apparatus"/>
    <property type="evidence" value="ECO:0007669"/>
    <property type="project" value="UniProtKB-SubCell"/>
</dbReference>
<evidence type="ECO:0000256" key="2">
    <source>
        <dbReference type="ARBA" id="ARBA00004555"/>
    </source>
</evidence>
<dbReference type="CDD" id="cd00118">
    <property type="entry name" value="LysM"/>
    <property type="match status" value="1"/>
</dbReference>
<keyword evidence="4 10" id="KW-0812">Transmembrane</keyword>
<evidence type="ECO:0000256" key="4">
    <source>
        <dbReference type="ARBA" id="ARBA00022692"/>
    </source>
</evidence>
<dbReference type="GO" id="GO:0007030">
    <property type="term" value="P:Golgi organization"/>
    <property type="evidence" value="ECO:0007669"/>
    <property type="project" value="TreeGrafter"/>
</dbReference>